<organism evidence="1">
    <name type="scientific">hydrothermal vent metagenome</name>
    <dbReference type="NCBI Taxonomy" id="652676"/>
    <lineage>
        <taxon>unclassified sequences</taxon>
        <taxon>metagenomes</taxon>
        <taxon>ecological metagenomes</taxon>
    </lineage>
</organism>
<protein>
    <recommendedName>
        <fullName evidence="2">Cell division protein FtsL</fullName>
    </recommendedName>
</protein>
<proteinExistence type="predicted"/>
<evidence type="ECO:0000313" key="1">
    <source>
        <dbReference type="EMBL" id="SFV65056.1"/>
    </source>
</evidence>
<gene>
    <name evidence="1" type="ORF">MNB_SUP05-5-1046</name>
</gene>
<reference evidence="1" key="1">
    <citation type="submission" date="2016-10" db="EMBL/GenBank/DDBJ databases">
        <authorList>
            <person name="de Groot N.N."/>
        </authorList>
    </citation>
    <scope>NUCLEOTIDE SEQUENCE</scope>
</reference>
<dbReference type="EMBL" id="FPHJ01000047">
    <property type="protein sequence ID" value="SFV65056.1"/>
    <property type="molecule type" value="Genomic_DNA"/>
</dbReference>
<sequence length="71" mass="8572">MIAIIISLAFTGIYARWKEQKQFVRLQKLYSQYNLFLSENKQLHSQYSEYTSLLKVEKIAQKKLNMIWINE</sequence>
<name>A0A1W1CGY8_9ZZZZ</name>
<dbReference type="AlphaFoldDB" id="A0A1W1CGY8"/>
<accession>A0A1W1CGY8</accession>
<evidence type="ECO:0008006" key="2">
    <source>
        <dbReference type="Google" id="ProtNLM"/>
    </source>
</evidence>